<feature type="domain" description="CHAD" evidence="3">
    <location>
        <begin position="23"/>
        <end position="303"/>
    </location>
</feature>
<accession>A0A2S4MC79</accession>
<keyword evidence="5" id="KW-1185">Reference proteome</keyword>
<gene>
    <name evidence="4" type="ORF">CYD53_10514</name>
</gene>
<dbReference type="Proteomes" id="UP000236919">
    <property type="component" value="Unassembled WGS sequence"/>
</dbReference>
<dbReference type="PROSITE" id="PS51708">
    <property type="entry name" value="CHAD"/>
    <property type="match status" value="1"/>
</dbReference>
<comment type="caution">
    <text evidence="4">The sequence shown here is derived from an EMBL/GenBank/DDBJ whole genome shotgun (WGS) entry which is preliminary data.</text>
</comment>
<feature type="coiled-coil region" evidence="1">
    <location>
        <begin position="144"/>
        <end position="171"/>
    </location>
</feature>
<dbReference type="InterPro" id="IPR038186">
    <property type="entry name" value="CHAD_dom_sf"/>
</dbReference>
<proteinExistence type="predicted"/>
<dbReference type="SMART" id="SM00880">
    <property type="entry name" value="CHAD"/>
    <property type="match status" value="1"/>
</dbReference>
<reference evidence="4 5" key="1">
    <citation type="submission" date="2018-01" db="EMBL/GenBank/DDBJ databases">
        <title>Genomic Encyclopedia of Type Strains, Phase III (KMG-III): the genomes of soil and plant-associated and newly described type strains.</title>
        <authorList>
            <person name="Whitman W."/>
        </authorList>
    </citation>
    <scope>NUCLEOTIDE SEQUENCE [LARGE SCALE GENOMIC DNA]</scope>
    <source>
        <strain evidence="4 5">1131</strain>
    </source>
</reference>
<dbReference type="AlphaFoldDB" id="A0A2S4MC79"/>
<dbReference type="Gene3D" id="1.40.20.10">
    <property type="entry name" value="CHAD domain"/>
    <property type="match status" value="1"/>
</dbReference>
<name>A0A2S4MC79_9HYPH</name>
<dbReference type="EMBL" id="PQFZ01000005">
    <property type="protein sequence ID" value="POR52350.1"/>
    <property type="molecule type" value="Genomic_DNA"/>
</dbReference>
<evidence type="ECO:0000259" key="3">
    <source>
        <dbReference type="PROSITE" id="PS51708"/>
    </source>
</evidence>
<dbReference type="Pfam" id="PF05235">
    <property type="entry name" value="CHAD"/>
    <property type="match status" value="1"/>
</dbReference>
<organism evidence="4 5">
    <name type="scientific">Bosea psychrotolerans</name>
    <dbReference type="NCBI Taxonomy" id="1871628"/>
    <lineage>
        <taxon>Bacteria</taxon>
        <taxon>Pseudomonadati</taxon>
        <taxon>Pseudomonadota</taxon>
        <taxon>Alphaproteobacteria</taxon>
        <taxon>Hyphomicrobiales</taxon>
        <taxon>Boseaceae</taxon>
        <taxon>Bosea</taxon>
    </lineage>
</organism>
<evidence type="ECO:0000313" key="4">
    <source>
        <dbReference type="EMBL" id="POR52350.1"/>
    </source>
</evidence>
<keyword evidence="1" id="KW-0175">Coiled coil</keyword>
<dbReference type="InterPro" id="IPR007899">
    <property type="entry name" value="CHAD_dom"/>
</dbReference>
<evidence type="ECO:0000256" key="1">
    <source>
        <dbReference type="SAM" id="Coils"/>
    </source>
</evidence>
<evidence type="ECO:0000313" key="5">
    <source>
        <dbReference type="Proteomes" id="UP000236919"/>
    </source>
</evidence>
<sequence length="328" mass="37277">MGVRAKAPARRARAGNGPIMHRKPNKPLDAAQMMQRWARHWLRSCRDMPKHALRLIDDAQADPEKQVHAFRRLMKAWRSLLKLAPDSLAQDARIMRAEIRALRRDFGAARDAVVLARTLQDALGTSLFQRLPKPEGEAVSPAALPDLRQQLEAARIKLNRLSAEMARWSVAGEGGAFLLKGFERSCRKTRRRLQRDPLRMSLKRLHASRTAVVDLGYQLQFFRPTEAAELALRGELVERLRSHFGAVVDLDLARRHLDTLVPTAHGGKAKHKTAEQKKAEHRIARRIARRRGKAARLARRLLDERPKALRARLGEMLAMTEPRQVTLS</sequence>
<evidence type="ECO:0000256" key="2">
    <source>
        <dbReference type="SAM" id="MobiDB-lite"/>
    </source>
</evidence>
<feature type="region of interest" description="Disordered" evidence="2">
    <location>
        <begin position="1"/>
        <end position="27"/>
    </location>
</feature>
<protein>
    <submittedName>
        <fullName evidence="4">CHAD domain-containing protein</fullName>
    </submittedName>
</protein>